<evidence type="ECO:0000256" key="1">
    <source>
        <dbReference type="SAM" id="Phobius"/>
    </source>
</evidence>
<dbReference type="PANTHER" id="PTHR30576">
    <property type="entry name" value="COLANIC BIOSYNTHESIS UDP-GLUCOSE LIPID CARRIER TRANSFERASE"/>
    <property type="match status" value="1"/>
</dbReference>
<dbReference type="Proteomes" id="UP000252985">
    <property type="component" value="Chromosome"/>
</dbReference>
<organism evidence="3 4">
    <name type="scientific">Haloplanus rubicundus</name>
    <dbReference type="NCBI Taxonomy" id="1547898"/>
    <lineage>
        <taxon>Archaea</taxon>
        <taxon>Methanobacteriati</taxon>
        <taxon>Methanobacteriota</taxon>
        <taxon>Stenosarchaea group</taxon>
        <taxon>Halobacteria</taxon>
        <taxon>Halobacteriales</taxon>
        <taxon>Haloferacaceae</taxon>
        <taxon>Haloplanus</taxon>
    </lineage>
</organism>
<dbReference type="Pfam" id="PF02397">
    <property type="entry name" value="Bac_transf"/>
    <property type="match status" value="1"/>
</dbReference>
<feature type="domain" description="Bacterial sugar transferase" evidence="2">
    <location>
        <begin position="277"/>
        <end position="461"/>
    </location>
</feature>
<feature type="transmembrane region" description="Helical" evidence="1">
    <location>
        <begin position="54"/>
        <end position="73"/>
    </location>
</feature>
<dbReference type="PANTHER" id="PTHR30576:SF0">
    <property type="entry name" value="UNDECAPRENYL-PHOSPHATE N-ACETYLGALACTOSAMINYL 1-PHOSPHATE TRANSFERASE-RELATED"/>
    <property type="match status" value="1"/>
</dbReference>
<dbReference type="KEGG" id="haq:DU484_07250"/>
<name>A0A345EBV2_9EURY</name>
<dbReference type="AlphaFoldDB" id="A0A345EBV2"/>
<feature type="transmembrane region" description="Helical" evidence="1">
    <location>
        <begin position="12"/>
        <end position="34"/>
    </location>
</feature>
<feature type="transmembrane region" description="Helical" evidence="1">
    <location>
        <begin position="282"/>
        <end position="303"/>
    </location>
</feature>
<reference evidence="3 4" key="1">
    <citation type="submission" date="2018-07" db="EMBL/GenBank/DDBJ databases">
        <title>Genome sequences of Haloplanus sp. CBA1112.</title>
        <authorList>
            <person name="Kim Y.B."/>
            <person name="Roh S.W."/>
        </authorList>
    </citation>
    <scope>NUCLEOTIDE SEQUENCE [LARGE SCALE GENOMIC DNA]</scope>
    <source>
        <strain evidence="3 4">CBA1112</strain>
    </source>
</reference>
<evidence type="ECO:0000313" key="4">
    <source>
        <dbReference type="Proteomes" id="UP000252985"/>
    </source>
</evidence>
<dbReference type="EMBL" id="CP031148">
    <property type="protein sequence ID" value="AXG09674.1"/>
    <property type="molecule type" value="Genomic_DNA"/>
</dbReference>
<keyword evidence="1" id="KW-0472">Membrane</keyword>
<dbReference type="GO" id="GO:0016780">
    <property type="term" value="F:phosphotransferase activity, for other substituted phosphate groups"/>
    <property type="evidence" value="ECO:0007669"/>
    <property type="project" value="TreeGrafter"/>
</dbReference>
<dbReference type="GeneID" id="37286762"/>
<proteinExistence type="predicted"/>
<keyword evidence="1" id="KW-1133">Transmembrane helix</keyword>
<accession>A0A345EBV2</accession>
<dbReference type="InterPro" id="IPR003362">
    <property type="entry name" value="Bact_transf"/>
</dbReference>
<sequence length="473" mass="52410">MERGWRYRGTSVLGVVCLTAFAVGIVNNTTIQTLAMQIPILNRLPADPPVGLEYTMEILVTTAVMTGVFIPLYKPRPRRALDIVFLVHKRVLVGSFALAAIGYFDYSYRLPRLTVVLVTPLLLIVLPLWFVGIRQQPASDQARALLVGDDPELFTQILPELDLPIVGYLAPTQALLARSDSRLPATDGGLNVDLERLGGLSRIEDVLVEQDIDTVVLAFNQADRAEFFGVLDACYEHGVSVKVHREHADSVLVPGDAVGPFVDVEIEPWDLQDHLIKRGFDLVFATVGLLCLLPVCLGIAIAIKLDDGGSILYQQERTALFGDRFDVYKFRSMIEDAEAQTGATISDEDAGEVDPRVTRVGRVLRQTHLDEIPQLWSVLKGDMSAVGPRPERPELESAIQAGVGDWQKRWFVKPGLTGPAQVHGVTGADPETKIRYDLEYVRDQSFPYDLQLVIMQILKVFRDAIAGFRSNRT</sequence>
<keyword evidence="3" id="KW-0808">Transferase</keyword>
<dbReference type="RefSeq" id="WP_114605523.1">
    <property type="nucleotide sequence ID" value="NZ_CP031148.1"/>
</dbReference>
<protein>
    <submittedName>
        <fullName evidence="3">Sugar transferase</fullName>
    </submittedName>
</protein>
<feature type="transmembrane region" description="Helical" evidence="1">
    <location>
        <begin position="110"/>
        <end position="133"/>
    </location>
</feature>
<feature type="transmembrane region" description="Helical" evidence="1">
    <location>
        <begin position="80"/>
        <end position="104"/>
    </location>
</feature>
<keyword evidence="1" id="KW-0812">Transmembrane</keyword>
<evidence type="ECO:0000259" key="2">
    <source>
        <dbReference type="Pfam" id="PF02397"/>
    </source>
</evidence>
<gene>
    <name evidence="3" type="ORF">DU484_07250</name>
</gene>
<evidence type="ECO:0000313" key="3">
    <source>
        <dbReference type="EMBL" id="AXG09674.1"/>
    </source>
</evidence>